<dbReference type="AlphaFoldDB" id="A0A1S3EHA2"/>
<evidence type="ECO:0000313" key="9">
    <source>
        <dbReference type="RefSeq" id="XP_004488393.1"/>
    </source>
</evidence>
<dbReference type="PANTHER" id="PTHR33347">
    <property type="entry name" value="OSJNBA0091C07.3 PROTEIN"/>
    <property type="match status" value="1"/>
</dbReference>
<proteinExistence type="inferred from homology"/>
<dbReference type="RefSeq" id="XP_004488393.1">
    <property type="nucleotide sequence ID" value="XM_004488336.3"/>
</dbReference>
<evidence type="ECO:0000313" key="8">
    <source>
        <dbReference type="Proteomes" id="UP000087171"/>
    </source>
</evidence>
<name>A0A1S3EHA2_CICAR</name>
<evidence type="ECO:0000256" key="3">
    <source>
        <dbReference type="ARBA" id="ARBA00022712"/>
    </source>
</evidence>
<dbReference type="GO" id="GO:0005737">
    <property type="term" value="C:cytoplasm"/>
    <property type="evidence" value="ECO:0007669"/>
    <property type="project" value="UniProtKB-SubCell"/>
</dbReference>
<keyword evidence="4" id="KW-0932">Cytokinin signaling pathway</keyword>
<evidence type="ECO:0000256" key="7">
    <source>
        <dbReference type="SAM" id="MobiDB-lite"/>
    </source>
</evidence>
<evidence type="ECO:0000313" key="10">
    <source>
        <dbReference type="RefSeq" id="XP_012575217.1"/>
    </source>
</evidence>
<dbReference type="PANTHER" id="PTHR33347:SF31">
    <property type="entry name" value="PROTEIN SOB FIVE-LIKE 1"/>
    <property type="match status" value="1"/>
</dbReference>
<keyword evidence="8" id="KW-1185">Reference proteome</keyword>
<organism evidence="8 10">
    <name type="scientific">Cicer arietinum</name>
    <name type="common">Chickpea</name>
    <name type="synonym">Garbanzo</name>
    <dbReference type="NCBI Taxonomy" id="3827"/>
    <lineage>
        <taxon>Eukaryota</taxon>
        <taxon>Viridiplantae</taxon>
        <taxon>Streptophyta</taxon>
        <taxon>Embryophyta</taxon>
        <taxon>Tracheophyta</taxon>
        <taxon>Spermatophyta</taxon>
        <taxon>Magnoliopsida</taxon>
        <taxon>eudicotyledons</taxon>
        <taxon>Gunneridae</taxon>
        <taxon>Pentapetalae</taxon>
        <taxon>rosids</taxon>
        <taxon>fabids</taxon>
        <taxon>Fabales</taxon>
        <taxon>Fabaceae</taxon>
        <taxon>Papilionoideae</taxon>
        <taxon>50 kb inversion clade</taxon>
        <taxon>NPAAA clade</taxon>
        <taxon>Hologalegina</taxon>
        <taxon>IRL clade</taxon>
        <taxon>Cicereae</taxon>
        <taxon>Cicer</taxon>
    </lineage>
</organism>
<dbReference type="GO" id="GO:0009691">
    <property type="term" value="P:cytokinin biosynthetic process"/>
    <property type="evidence" value="ECO:0007669"/>
    <property type="project" value="UniProtKB-KW"/>
</dbReference>
<reference evidence="9 10" key="2">
    <citation type="submission" date="2025-04" db="UniProtKB">
        <authorList>
            <consortium name="RefSeq"/>
        </authorList>
    </citation>
    <scope>IDENTIFICATION</scope>
    <source>
        <tissue evidence="9 10">Etiolated seedlings</tissue>
    </source>
</reference>
<protein>
    <submittedName>
        <fullName evidence="9 10">Uncharacterized protein LOC101495171 isoform X2</fullName>
    </submittedName>
</protein>
<dbReference type="InterPro" id="IPR044670">
    <property type="entry name" value="SOFL"/>
</dbReference>
<evidence type="ECO:0000256" key="6">
    <source>
        <dbReference type="ARBA" id="ARBA00024199"/>
    </source>
</evidence>
<dbReference type="OrthoDB" id="1738616at2759"/>
<dbReference type="RefSeq" id="XP_012575217.1">
    <property type="nucleotide sequence ID" value="XM_012719763.2"/>
</dbReference>
<evidence type="ECO:0000313" key="11">
    <source>
        <dbReference type="RefSeq" id="XP_027191746.1"/>
    </source>
</evidence>
<dbReference type="RefSeq" id="XP_027191746.1">
    <property type="nucleotide sequence ID" value="XM_027335945.1"/>
</dbReference>
<feature type="compositionally biased region" description="Basic residues" evidence="7">
    <location>
        <begin position="157"/>
        <end position="169"/>
    </location>
</feature>
<keyword evidence="2" id="KW-0963">Cytoplasm</keyword>
<sequence length="169" mass="18823">MEPPHHMLLGGAEECHSSESGWTMYIGSPIHHEDGNYEDEGNNNNKVEFYQRMTQTQVDVEVESDDSMASDASSRPSHYINVVNSLGSCEGGYGLRHFKQNVEENNQFDHDVAHEYYCLDHVKKGSNKKENQIGETKGEKKLILKGSAQGGGGGGRVKVRKVQRVGTRK</sequence>
<comment type="subcellular location">
    <subcellularLocation>
        <location evidence="1">Cytoplasm</location>
    </subcellularLocation>
</comment>
<keyword evidence="5" id="KW-0539">Nucleus</keyword>
<evidence type="ECO:0000256" key="2">
    <source>
        <dbReference type="ARBA" id="ARBA00022490"/>
    </source>
</evidence>
<accession>A0A1S3EHA2</accession>
<evidence type="ECO:0000256" key="4">
    <source>
        <dbReference type="ARBA" id="ARBA00022864"/>
    </source>
</evidence>
<keyword evidence="3" id="KW-0203">Cytokinin biosynthesis</keyword>
<evidence type="ECO:0000256" key="1">
    <source>
        <dbReference type="ARBA" id="ARBA00004496"/>
    </source>
</evidence>
<gene>
    <name evidence="9 10 11" type="primary">LOC101495171</name>
</gene>
<dbReference type="GO" id="GO:0009736">
    <property type="term" value="P:cytokinin-activated signaling pathway"/>
    <property type="evidence" value="ECO:0007669"/>
    <property type="project" value="UniProtKB-KW"/>
</dbReference>
<dbReference type="Proteomes" id="UP000087171">
    <property type="component" value="Chromosome Ca1"/>
</dbReference>
<reference evidence="8" key="1">
    <citation type="journal article" date="2013" name="Nat. Biotechnol.">
        <title>Draft genome sequence of chickpea (Cicer arietinum) provides a resource for trait improvement.</title>
        <authorList>
            <person name="Varshney R.K."/>
            <person name="Song C."/>
            <person name="Saxena R.K."/>
            <person name="Azam S."/>
            <person name="Yu S."/>
            <person name="Sharpe A.G."/>
            <person name="Cannon S."/>
            <person name="Baek J."/>
            <person name="Rosen B.D."/>
            <person name="Tar'an B."/>
            <person name="Millan T."/>
            <person name="Zhang X."/>
            <person name="Ramsay L.D."/>
            <person name="Iwata A."/>
            <person name="Wang Y."/>
            <person name="Nelson W."/>
            <person name="Farmer A.D."/>
            <person name="Gaur P.M."/>
            <person name="Soderlund C."/>
            <person name="Penmetsa R.V."/>
            <person name="Xu C."/>
            <person name="Bharti A.K."/>
            <person name="He W."/>
            <person name="Winter P."/>
            <person name="Zhao S."/>
            <person name="Hane J.K."/>
            <person name="Carrasquilla-Garcia N."/>
            <person name="Condie J.A."/>
            <person name="Upadhyaya H.D."/>
            <person name="Luo M.C."/>
            <person name="Thudi M."/>
            <person name="Gowda C.L."/>
            <person name="Singh N.P."/>
            <person name="Lichtenzveig J."/>
            <person name="Gali K.K."/>
            <person name="Rubio J."/>
            <person name="Nadarajan N."/>
            <person name="Dolezel J."/>
            <person name="Bansal K.C."/>
            <person name="Xu X."/>
            <person name="Edwards D."/>
            <person name="Zhang G."/>
            <person name="Kahl G."/>
            <person name="Gil J."/>
            <person name="Singh K.B."/>
            <person name="Datta S.K."/>
            <person name="Jackson S.A."/>
            <person name="Wang J."/>
            <person name="Cook D.R."/>
        </authorList>
    </citation>
    <scope>NUCLEOTIDE SEQUENCE [LARGE SCALE GENOMIC DNA]</scope>
    <source>
        <strain evidence="8">cv. CDC Frontier</strain>
    </source>
</reference>
<evidence type="ECO:0000256" key="5">
    <source>
        <dbReference type="ARBA" id="ARBA00023242"/>
    </source>
</evidence>
<dbReference type="GeneID" id="101495171"/>
<comment type="similarity">
    <text evidence="6">Belongs to the SOFL plant protein family.</text>
</comment>
<feature type="region of interest" description="Disordered" evidence="7">
    <location>
        <begin position="145"/>
        <end position="169"/>
    </location>
</feature>